<reference evidence="3" key="1">
    <citation type="submission" date="2008-12" db="EMBL/GenBank/DDBJ databases">
        <title>Complete sequence of plasmid of Thauera sp. MZ1T.</title>
        <authorList>
            <consortium name="US DOE Joint Genome Institute"/>
            <person name="Lucas S."/>
            <person name="Copeland A."/>
            <person name="Lapidus A."/>
            <person name="Glavina del Rio T."/>
            <person name="Dalin E."/>
            <person name="Tice H."/>
            <person name="Bruce D."/>
            <person name="Goodwin L."/>
            <person name="Pitluck S."/>
            <person name="Sims D."/>
            <person name="Brettin T."/>
            <person name="Detter J.C."/>
            <person name="Han C."/>
            <person name="Larimer F."/>
            <person name="Land M."/>
            <person name="Hauser L."/>
            <person name="Kyrpides N."/>
            <person name="Mikhailova N."/>
            <person name="Sayler G.S."/>
        </authorList>
    </citation>
    <scope>NUCLEOTIDE SEQUENCE [LARGE SCALE GENOMIC DNA]</scope>
    <source>
        <strain evidence="3">MZ1T</strain>
        <plasmid evidence="3">pTha01</plasmid>
    </source>
</reference>
<organism evidence="2 3">
    <name type="scientific">Thauera aminoaromatica</name>
    <dbReference type="NCBI Taxonomy" id="164330"/>
    <lineage>
        <taxon>Bacteria</taxon>
        <taxon>Pseudomonadati</taxon>
        <taxon>Pseudomonadota</taxon>
        <taxon>Betaproteobacteria</taxon>
        <taxon>Rhodocyclales</taxon>
        <taxon>Zoogloeaceae</taxon>
        <taxon>Thauera</taxon>
    </lineage>
</organism>
<dbReference type="EMBL" id="CP001282">
    <property type="protein sequence ID" value="ACK55145.1"/>
    <property type="molecule type" value="Genomic_DNA"/>
</dbReference>
<sequence length="275" mass="30889">MQLTDWIPALTTTGLLSIALWLGRALITARLTRSVQHEFDKKLEQLKSEFRASEKTLEASLAQRSAELESLRAGALSGITQRRALLDKRRLEAIDQLWGTLIRNQSARSLAMTMSLIQLENIAEQVSRDDRVRDFIKVSGGGFDPSKLDYVTADLARPYVSDMAWALFSAMQAITSYYVAHWVALSHGIDSRKMIANDAVHKLILAVAPEYREYLDINGLSASYHLLERFDTLLLAELKRMATDYQQDKESVEQAARILEHARSLNEKVTPAAVG</sequence>
<name>B8F0H9_THASP</name>
<evidence type="ECO:0000256" key="1">
    <source>
        <dbReference type="SAM" id="Coils"/>
    </source>
</evidence>
<dbReference type="AlphaFoldDB" id="B8F0H9"/>
<evidence type="ECO:0000313" key="3">
    <source>
        <dbReference type="Proteomes" id="UP000002186"/>
    </source>
</evidence>
<keyword evidence="1" id="KW-0175">Coiled coil</keyword>
<accession>B8F0H9</accession>
<dbReference type="eggNOG" id="ENOG50346ZY">
    <property type="taxonomic scope" value="Bacteria"/>
</dbReference>
<dbReference type="RefSeq" id="WP_012592926.1">
    <property type="nucleotide sequence ID" value="NC_011667.1"/>
</dbReference>
<feature type="coiled-coil region" evidence="1">
    <location>
        <begin position="235"/>
        <end position="262"/>
    </location>
</feature>
<evidence type="ECO:0000313" key="2">
    <source>
        <dbReference type="EMBL" id="ACK55145.1"/>
    </source>
</evidence>
<dbReference type="OrthoDB" id="9153078at2"/>
<dbReference type="HOGENOM" id="CLU_1011677_0_0_4"/>
<reference evidence="2 3" key="2">
    <citation type="journal article" date="2012" name="Stand. Genomic Sci.">
        <title>Complete genome sequence of Thauera aminoaromatica strain MZ1T.</title>
        <authorList>
            <person name="Jiang K."/>
            <person name="Sanseverino J."/>
            <person name="Chauhan A."/>
            <person name="Lucas S."/>
            <person name="Copeland A."/>
            <person name="Lapidus A."/>
            <person name="Del Rio T.G."/>
            <person name="Dalin E."/>
            <person name="Tice H."/>
            <person name="Bruce D."/>
            <person name="Goodwin L."/>
            <person name="Pitluck S."/>
            <person name="Sims D."/>
            <person name="Brettin T."/>
            <person name="Detter J.C."/>
            <person name="Han C."/>
            <person name="Chang Y.J."/>
            <person name="Larimer F."/>
            <person name="Land M."/>
            <person name="Hauser L."/>
            <person name="Kyrpides N.C."/>
            <person name="Mikhailova N."/>
            <person name="Moser S."/>
            <person name="Jegier P."/>
            <person name="Close D."/>
            <person name="Debruyn J.M."/>
            <person name="Wang Y."/>
            <person name="Layton A.C."/>
            <person name="Allen M.S."/>
            <person name="Sayler G.S."/>
        </authorList>
    </citation>
    <scope>NUCLEOTIDE SEQUENCE [LARGE SCALE GENOMIC DNA]</scope>
    <source>
        <strain evidence="2 3">MZ1T</strain>
        <plasmid evidence="2">pTha01</plasmid>
    </source>
</reference>
<dbReference type="KEGG" id="tmz:Tmz1t_2412"/>
<keyword evidence="2" id="KW-0614">Plasmid</keyword>
<dbReference type="Proteomes" id="UP000002186">
    <property type="component" value="Plasmid pTha01"/>
</dbReference>
<geneLocation type="plasmid" evidence="2 3">
    <name>pTha01</name>
</geneLocation>
<proteinExistence type="predicted"/>
<protein>
    <submittedName>
        <fullName evidence="2">Uncharacterized protein</fullName>
    </submittedName>
</protein>
<keyword evidence="3" id="KW-1185">Reference proteome</keyword>
<gene>
    <name evidence="2" type="ordered locus">Tmz1t_2412</name>
</gene>